<accession>A0ABX5NN65</accession>
<sequence>MRVRFTQDYDYKPVPQVTVAYLAGMVKTVKRDCGRRAIEAGKAVDITRQKDEHDGNEVSDRAGA</sequence>
<proteinExistence type="predicted"/>
<reference evidence="1 2" key="1">
    <citation type="submission" date="2018-06" db="EMBL/GenBank/DDBJ databases">
        <title>Rhizobium wuzhouense sp. nov., isolated from roots of Oryza officinalis.</title>
        <authorList>
            <person name="Yuan T."/>
        </authorList>
    </citation>
    <scope>NUCLEOTIDE SEQUENCE [LARGE SCALE GENOMIC DNA]</scope>
    <source>
        <strain evidence="1 2">W44</strain>
    </source>
</reference>
<name>A0ABX5NN65_9HYPH</name>
<protein>
    <recommendedName>
        <fullName evidence="3">DUF2274 domain-containing protein</fullName>
    </recommendedName>
</protein>
<evidence type="ECO:0000313" key="2">
    <source>
        <dbReference type="Proteomes" id="UP000247536"/>
    </source>
</evidence>
<dbReference type="EMBL" id="QJRY01000007">
    <property type="protein sequence ID" value="PYB71274.1"/>
    <property type="molecule type" value="Genomic_DNA"/>
</dbReference>
<dbReference type="Proteomes" id="UP000247536">
    <property type="component" value="Unassembled WGS sequence"/>
</dbReference>
<organism evidence="1 2">
    <name type="scientific">Rhizobium wuzhouense</name>
    <dbReference type="NCBI Taxonomy" id="1986026"/>
    <lineage>
        <taxon>Bacteria</taxon>
        <taxon>Pseudomonadati</taxon>
        <taxon>Pseudomonadota</taxon>
        <taxon>Alphaproteobacteria</taxon>
        <taxon>Hyphomicrobiales</taxon>
        <taxon>Rhizobiaceae</taxon>
        <taxon>Rhizobium/Agrobacterium group</taxon>
        <taxon>Rhizobium</taxon>
    </lineage>
</organism>
<dbReference type="RefSeq" id="WP_110793064.1">
    <property type="nucleotide sequence ID" value="NZ_QJRY01000007.1"/>
</dbReference>
<gene>
    <name evidence="1" type="ORF">DMY87_18100</name>
</gene>
<evidence type="ECO:0000313" key="1">
    <source>
        <dbReference type="EMBL" id="PYB71274.1"/>
    </source>
</evidence>
<keyword evidence="2" id="KW-1185">Reference proteome</keyword>
<evidence type="ECO:0008006" key="3">
    <source>
        <dbReference type="Google" id="ProtNLM"/>
    </source>
</evidence>
<comment type="caution">
    <text evidence="1">The sequence shown here is derived from an EMBL/GenBank/DDBJ whole genome shotgun (WGS) entry which is preliminary data.</text>
</comment>